<comment type="caution">
    <text evidence="2">The sequence shown here is derived from an EMBL/GenBank/DDBJ whole genome shotgun (WGS) entry which is preliminary data.</text>
</comment>
<protein>
    <recommendedName>
        <fullName evidence="4">F-box domain-containing protein</fullName>
    </recommendedName>
</protein>
<proteinExistence type="predicted"/>
<feature type="compositionally biased region" description="Basic and acidic residues" evidence="1">
    <location>
        <begin position="112"/>
        <end position="121"/>
    </location>
</feature>
<dbReference type="Proteomes" id="UP001215151">
    <property type="component" value="Unassembled WGS sequence"/>
</dbReference>
<gene>
    <name evidence="2" type="ORF">ONZ51_g7151</name>
</gene>
<evidence type="ECO:0000313" key="2">
    <source>
        <dbReference type="EMBL" id="KAJ8474545.1"/>
    </source>
</evidence>
<reference evidence="2" key="1">
    <citation type="submission" date="2022-11" db="EMBL/GenBank/DDBJ databases">
        <title>Genome Sequence of Cubamyces cubensis.</title>
        <authorList>
            <person name="Buettner E."/>
        </authorList>
    </citation>
    <scope>NUCLEOTIDE SEQUENCE</scope>
    <source>
        <strain evidence="2">MPL-01</strain>
    </source>
</reference>
<evidence type="ECO:0000256" key="1">
    <source>
        <dbReference type="SAM" id="MobiDB-lite"/>
    </source>
</evidence>
<organism evidence="2 3">
    <name type="scientific">Trametes cubensis</name>
    <dbReference type="NCBI Taxonomy" id="1111947"/>
    <lineage>
        <taxon>Eukaryota</taxon>
        <taxon>Fungi</taxon>
        <taxon>Dikarya</taxon>
        <taxon>Basidiomycota</taxon>
        <taxon>Agaricomycotina</taxon>
        <taxon>Agaricomycetes</taxon>
        <taxon>Polyporales</taxon>
        <taxon>Polyporaceae</taxon>
        <taxon>Trametes</taxon>
    </lineage>
</organism>
<dbReference type="EMBL" id="JAPEVG010000185">
    <property type="protein sequence ID" value="KAJ8474545.1"/>
    <property type="molecule type" value="Genomic_DNA"/>
</dbReference>
<name>A0AAD7TQR1_9APHY</name>
<feature type="region of interest" description="Disordered" evidence="1">
    <location>
        <begin position="88"/>
        <end position="133"/>
    </location>
</feature>
<sequence>MDTLPLEILEYIFVLACANDSHTGNALSLTSKSIRAASRTVRFRTISLTANPRRLTAFLTLYERECEHAGEACKPRVRHLYAMFPRIGDLGQPQRPRPQHHSLSPSPRRRHREEAFKDCGRHRPSSGSPDSILEHASLRDLGGQGDPGDTRNQVVKPSAEIVDLRGRQLFDDSTISPAYFATARRLFRLVARDLWTLILQSGFRESAGSLWLELFTAPFPALKSLTLFEVAAPTGLFPKIDNDVRVQTQCQRPLFPSLTHLHLLPTPKGYYYQLKTWASHAPRVTHLRISGARASLIVVDQLARATGVVPPSVTSGRRAQRPLRDLWEIMTFKQLIPGIPPPLPPMPLFCELRSLLIQPGPAPDDNEMDRRSHHDGVQELLEFAEACRATGLQVDVLPSSERKGPGRMYLEQDSPRRQQNALLFNIMDILPLETLQRIFTLACTDGGHTGNSLALTSKSIRDASRTVRFYTVSLIVNPRRLGLFLALYERECEVAGQGKPRVRHFYAMFPCIPHRNQPGYYLSSLSPPPRNRDGNANDRRNLVYPSLAAAKDDPSLYHRQGICTEETDTRGRQLFASSTASPTYRQAVLRIFQLIAPGLWTLVIRAGFHDECGGALCLQLFTTPFPALHSLTLLDVTIYTHLFPKAKPDGFAPSVAKGQGPLFPSVTHLYLYSDLNDYRLQLRLWASHAPRVTHLRMSGKTTSNIAVDQIAQAVGVTPPSIASGRRDQPVSNSVRIISAEGELIPGAPLPPPPMPLFGELRCLLIQPEPPYNGYFTGTNTAHQYALRELLEFMEACRAAGLQAVVLPTREKTRNRPHLELVRKEWMEVASEIRARAGYWTC</sequence>
<evidence type="ECO:0000313" key="3">
    <source>
        <dbReference type="Proteomes" id="UP001215151"/>
    </source>
</evidence>
<dbReference type="AlphaFoldDB" id="A0AAD7TQR1"/>
<evidence type="ECO:0008006" key="4">
    <source>
        <dbReference type="Google" id="ProtNLM"/>
    </source>
</evidence>
<keyword evidence="3" id="KW-1185">Reference proteome</keyword>
<accession>A0AAD7TQR1</accession>